<reference evidence="2 3" key="1">
    <citation type="submission" date="2018-07" db="EMBL/GenBank/DDBJ databases">
        <authorList>
            <person name="Quirk P.G."/>
            <person name="Krulwich T.A."/>
        </authorList>
    </citation>
    <scope>NUCLEOTIDE SEQUENCE [LARGE SCALE GENOMIC DNA]</scope>
    <source>
        <strain evidence="2 3">CC-BB4</strain>
    </source>
</reference>
<dbReference type="Pfam" id="PF06577">
    <property type="entry name" value="EipA"/>
    <property type="match status" value="1"/>
</dbReference>
<dbReference type="OrthoDB" id="9796051at2"/>
<evidence type="ECO:0000313" key="2">
    <source>
        <dbReference type="EMBL" id="AXK81180.1"/>
    </source>
</evidence>
<dbReference type="KEGG" id="ptaw:DW352_12040"/>
<feature type="chain" id="PRO_5016830848" evidence="1">
    <location>
        <begin position="27"/>
        <end position="200"/>
    </location>
</feature>
<dbReference type="AlphaFoldDB" id="A0A345ZW83"/>
<keyword evidence="3" id="KW-1185">Reference proteome</keyword>
<proteinExistence type="predicted"/>
<organism evidence="2 3">
    <name type="scientific">Pseudolabrys taiwanensis</name>
    <dbReference type="NCBI Taxonomy" id="331696"/>
    <lineage>
        <taxon>Bacteria</taxon>
        <taxon>Pseudomonadati</taxon>
        <taxon>Pseudomonadota</taxon>
        <taxon>Alphaproteobacteria</taxon>
        <taxon>Hyphomicrobiales</taxon>
        <taxon>Xanthobacteraceae</taxon>
        <taxon>Pseudolabrys</taxon>
    </lineage>
</organism>
<name>A0A345ZW83_9HYPH</name>
<dbReference type="PIRSF" id="PIRSF033924">
    <property type="entry name" value="UCP033924"/>
    <property type="match status" value="1"/>
</dbReference>
<dbReference type="EMBL" id="CP031417">
    <property type="protein sequence ID" value="AXK81180.1"/>
    <property type="molecule type" value="Genomic_DNA"/>
</dbReference>
<evidence type="ECO:0000313" key="3">
    <source>
        <dbReference type="Proteomes" id="UP000254889"/>
    </source>
</evidence>
<dbReference type="RefSeq" id="WP_115691544.1">
    <property type="nucleotide sequence ID" value="NZ_CP031417.1"/>
</dbReference>
<keyword evidence="1" id="KW-0732">Signal</keyword>
<gene>
    <name evidence="2" type="ORF">DW352_12040</name>
</gene>
<feature type="signal peptide" evidence="1">
    <location>
        <begin position="1"/>
        <end position="26"/>
    </location>
</feature>
<protein>
    <submittedName>
        <fullName evidence="2">DUF1134 domain-containing protein</fullName>
    </submittedName>
</protein>
<sequence>MEFSMRALLRLVVLTSCLLSVGTALAQEQYAPPPQRQRSPDTFSPGELVREGHRFFGTVSRGLAQVVEAAVARWGQPNGYILGQEGSGAFIVGLRYGDGKLYTKNAGDRRVFWEGPSVGFDYGGEGARTMMLVYNLPATEAIYQRFGGIDGSAYFIGGFGMTALTANNIVVVPIRSGVGLRLGANIGYLKFTQNATWNPF</sequence>
<evidence type="ECO:0000256" key="1">
    <source>
        <dbReference type="SAM" id="SignalP"/>
    </source>
</evidence>
<accession>A0A345ZW83</accession>
<dbReference type="Proteomes" id="UP000254889">
    <property type="component" value="Chromosome"/>
</dbReference>
<dbReference type="InterPro" id="IPR008325">
    <property type="entry name" value="EipA-like"/>
</dbReference>